<organism evidence="1 2">
    <name type="scientific">Marinomonas rhodophyticola</name>
    <dbReference type="NCBI Taxonomy" id="2992803"/>
    <lineage>
        <taxon>Bacteria</taxon>
        <taxon>Pseudomonadati</taxon>
        <taxon>Pseudomonadota</taxon>
        <taxon>Gammaproteobacteria</taxon>
        <taxon>Oceanospirillales</taxon>
        <taxon>Oceanospirillaceae</taxon>
        <taxon>Marinomonas</taxon>
    </lineage>
</organism>
<sequence>MPNHLDDSLIVFDAEGINQGSIIAIEGIEQYNGVKVGSARWI</sequence>
<dbReference type="EMBL" id="JAPEUL010000007">
    <property type="protein sequence ID" value="MCW4629716.1"/>
    <property type="molecule type" value="Genomic_DNA"/>
</dbReference>
<accession>A0ABT3KHR8</accession>
<reference evidence="1" key="1">
    <citation type="submission" date="2022-11" db="EMBL/GenBank/DDBJ databases">
        <title>Marinomonas sp. nov., isolated from marine algae.</title>
        <authorList>
            <person name="Choi D.G."/>
            <person name="Kim J.M."/>
            <person name="Lee J.K."/>
            <person name="Baek J.H."/>
            <person name="Jeon C.O."/>
        </authorList>
    </citation>
    <scope>NUCLEOTIDE SEQUENCE</scope>
    <source>
        <strain evidence="1">KJ51-3</strain>
    </source>
</reference>
<dbReference type="Proteomes" id="UP001431181">
    <property type="component" value="Unassembled WGS sequence"/>
</dbReference>
<protein>
    <submittedName>
        <fullName evidence="1">Uncharacterized protein</fullName>
    </submittedName>
</protein>
<evidence type="ECO:0000313" key="2">
    <source>
        <dbReference type="Proteomes" id="UP001431181"/>
    </source>
</evidence>
<evidence type="ECO:0000313" key="1">
    <source>
        <dbReference type="EMBL" id="MCW4629716.1"/>
    </source>
</evidence>
<gene>
    <name evidence="1" type="ORF">ONZ52_12410</name>
</gene>
<name>A0ABT3KHR8_9GAMM</name>
<dbReference type="RefSeq" id="WP_265218949.1">
    <property type="nucleotide sequence ID" value="NZ_JAPEUL010000007.1"/>
</dbReference>
<comment type="caution">
    <text evidence="1">The sequence shown here is derived from an EMBL/GenBank/DDBJ whole genome shotgun (WGS) entry which is preliminary data.</text>
</comment>
<proteinExistence type="predicted"/>
<keyword evidence="2" id="KW-1185">Reference proteome</keyword>